<protein>
    <submittedName>
        <fullName evidence="1">Uncharacterized protein</fullName>
    </submittedName>
</protein>
<reference evidence="1 2" key="1">
    <citation type="submission" date="2018-10" db="EMBL/GenBank/DDBJ databases">
        <title>Proposal of Lysobacter pythonis sp. nov. isolated from royal pythons (Python regius).</title>
        <authorList>
            <person name="Hans-Juergen B."/>
            <person name="Huptas C."/>
            <person name="Sandra B."/>
            <person name="Igor L."/>
            <person name="Joachim S."/>
            <person name="Siegfried S."/>
            <person name="Mareike W."/>
            <person name="Peter K."/>
        </authorList>
    </citation>
    <scope>NUCLEOTIDE SEQUENCE [LARGE SCALE GENOMIC DNA]</scope>
    <source>
        <strain evidence="1 2">4284/11</strain>
    </source>
</reference>
<evidence type="ECO:0000313" key="2">
    <source>
        <dbReference type="Proteomes" id="UP000275012"/>
    </source>
</evidence>
<name>A0A3M2HYH4_9GAMM</name>
<dbReference type="RefSeq" id="WP_122101960.1">
    <property type="nucleotide sequence ID" value="NZ_RFLY01000013.1"/>
</dbReference>
<evidence type="ECO:0000313" key="1">
    <source>
        <dbReference type="EMBL" id="RMH90884.1"/>
    </source>
</evidence>
<organism evidence="1 2">
    <name type="scientific">Solilutibacter pythonis</name>
    <dbReference type="NCBI Taxonomy" id="2483112"/>
    <lineage>
        <taxon>Bacteria</taxon>
        <taxon>Pseudomonadati</taxon>
        <taxon>Pseudomonadota</taxon>
        <taxon>Gammaproteobacteria</taxon>
        <taxon>Lysobacterales</taxon>
        <taxon>Lysobacteraceae</taxon>
        <taxon>Solilutibacter</taxon>
    </lineage>
</organism>
<dbReference type="EMBL" id="RFLY01000013">
    <property type="protein sequence ID" value="RMH90884.1"/>
    <property type="molecule type" value="Genomic_DNA"/>
</dbReference>
<proteinExistence type="predicted"/>
<accession>A0A3M2HYH4</accession>
<comment type="caution">
    <text evidence="1">The sequence shown here is derived from an EMBL/GenBank/DDBJ whole genome shotgun (WGS) entry which is preliminary data.</text>
</comment>
<sequence length="172" mass="19684">MNTQEAQIPPNPTLSAEEVGRRFLKFIEGVESRGDITLERVQEVMGLTLKRRPIDRGFFHTQSLIGDWSYVIILWPHPEEEMRNSLNLEFINKINQFSDMLPICGLSFEGYHKALLSFGYSEIFRYDKIGRLSGVSYSKGNMHVGITPELKVFPNGKAYPTCVRRIGLLAPY</sequence>
<dbReference type="AlphaFoldDB" id="A0A3M2HYH4"/>
<dbReference type="Proteomes" id="UP000275012">
    <property type="component" value="Unassembled WGS sequence"/>
</dbReference>
<gene>
    <name evidence="1" type="ORF">EBB59_09715</name>
</gene>
<keyword evidence="2" id="KW-1185">Reference proteome</keyword>
<dbReference type="OrthoDB" id="9012352at2"/>